<keyword evidence="5" id="KW-0175">Coiled coil</keyword>
<dbReference type="SUPFAM" id="SSF52540">
    <property type="entry name" value="P-loop containing nucleoside triphosphate hydrolases"/>
    <property type="match status" value="1"/>
</dbReference>
<evidence type="ECO:0000256" key="6">
    <source>
        <dbReference type="ARBA" id="ARBA00023212"/>
    </source>
</evidence>
<dbReference type="CDD" id="cd00106">
    <property type="entry name" value="KISc"/>
    <property type="match status" value="1"/>
</dbReference>
<evidence type="ECO:0000256" key="2">
    <source>
        <dbReference type="ARBA" id="ARBA00022490"/>
    </source>
</evidence>
<comment type="similarity">
    <text evidence="7">Belongs to the TRAFAC class myosin-kinesin ATPase superfamily. Kinesin family.</text>
</comment>
<keyword evidence="4 7" id="KW-0067">ATP-binding</keyword>
<dbReference type="GO" id="GO:0003777">
    <property type="term" value="F:microtubule motor activity"/>
    <property type="evidence" value="ECO:0007669"/>
    <property type="project" value="InterPro"/>
</dbReference>
<dbReference type="InterPro" id="IPR001752">
    <property type="entry name" value="Kinesin_motor_dom"/>
</dbReference>
<dbReference type="InterPro" id="IPR036961">
    <property type="entry name" value="Kinesin_motor_dom_sf"/>
</dbReference>
<evidence type="ECO:0000256" key="1">
    <source>
        <dbReference type="ARBA" id="ARBA00004245"/>
    </source>
</evidence>
<dbReference type="Gene3D" id="3.40.850.10">
    <property type="entry name" value="Kinesin motor domain"/>
    <property type="match status" value="1"/>
</dbReference>
<keyword evidence="11" id="KW-1185">Reference proteome</keyword>
<evidence type="ECO:0000259" key="9">
    <source>
        <dbReference type="PROSITE" id="PS50067"/>
    </source>
</evidence>
<keyword evidence="7" id="KW-0505">Motor protein</keyword>
<accession>A0AAN9ABK9</accession>
<name>A0AAN9ABK9_HALRR</name>
<dbReference type="GO" id="GO:0005875">
    <property type="term" value="C:microtubule associated complex"/>
    <property type="evidence" value="ECO:0007669"/>
    <property type="project" value="TreeGrafter"/>
</dbReference>
<dbReference type="InterPro" id="IPR027417">
    <property type="entry name" value="P-loop_NTPase"/>
</dbReference>
<dbReference type="GO" id="GO:0051231">
    <property type="term" value="P:spindle elongation"/>
    <property type="evidence" value="ECO:0007669"/>
    <property type="project" value="TreeGrafter"/>
</dbReference>
<evidence type="ECO:0000256" key="7">
    <source>
        <dbReference type="PROSITE-ProRule" id="PRU00283"/>
    </source>
</evidence>
<protein>
    <submittedName>
        <fullName evidence="10">Chromosome-associated kinesin kif4a</fullName>
    </submittedName>
</protein>
<feature type="region of interest" description="Disordered" evidence="8">
    <location>
        <begin position="491"/>
        <end position="528"/>
    </location>
</feature>
<feature type="binding site" evidence="7">
    <location>
        <begin position="96"/>
        <end position="103"/>
    </location>
    <ligand>
        <name>ATP</name>
        <dbReference type="ChEBI" id="CHEBI:30616"/>
    </ligand>
</feature>
<feature type="compositionally biased region" description="Basic residues" evidence="8">
    <location>
        <begin position="491"/>
        <end position="504"/>
    </location>
</feature>
<keyword evidence="3 7" id="KW-0547">Nucleotide-binding</keyword>
<dbReference type="GO" id="GO:0007018">
    <property type="term" value="P:microtubule-based movement"/>
    <property type="evidence" value="ECO:0007669"/>
    <property type="project" value="InterPro"/>
</dbReference>
<evidence type="ECO:0000313" key="10">
    <source>
        <dbReference type="EMBL" id="KAK7077887.1"/>
    </source>
</evidence>
<dbReference type="GO" id="GO:0005524">
    <property type="term" value="F:ATP binding"/>
    <property type="evidence" value="ECO:0007669"/>
    <property type="project" value="UniProtKB-UniRule"/>
</dbReference>
<evidence type="ECO:0000256" key="4">
    <source>
        <dbReference type="ARBA" id="ARBA00022840"/>
    </source>
</evidence>
<dbReference type="AlphaFoldDB" id="A0AAN9ABK9"/>
<dbReference type="InterPro" id="IPR027640">
    <property type="entry name" value="Kinesin-like_fam"/>
</dbReference>
<keyword evidence="2" id="KW-0963">Cytoplasm</keyword>
<dbReference type="SMART" id="SM00129">
    <property type="entry name" value="KISc"/>
    <property type="match status" value="1"/>
</dbReference>
<feature type="domain" description="Kinesin motor" evidence="9">
    <location>
        <begin position="15"/>
        <end position="336"/>
    </location>
</feature>
<dbReference type="PROSITE" id="PS50067">
    <property type="entry name" value="KINESIN_MOTOR_2"/>
    <property type="match status" value="1"/>
</dbReference>
<dbReference type="EMBL" id="JAXCGZ010008162">
    <property type="protein sequence ID" value="KAK7077887.1"/>
    <property type="molecule type" value="Genomic_DNA"/>
</dbReference>
<dbReference type="GO" id="GO:0007052">
    <property type="term" value="P:mitotic spindle organization"/>
    <property type="evidence" value="ECO:0007669"/>
    <property type="project" value="TreeGrafter"/>
</dbReference>
<comment type="caution">
    <text evidence="10">The sequence shown here is derived from an EMBL/GenBank/DDBJ whole genome shotgun (WGS) entry which is preliminary data.</text>
</comment>
<dbReference type="GO" id="GO:0008017">
    <property type="term" value="F:microtubule binding"/>
    <property type="evidence" value="ECO:0007669"/>
    <property type="project" value="InterPro"/>
</dbReference>
<comment type="subcellular location">
    <subcellularLocation>
        <location evidence="1">Cytoplasm</location>
        <location evidence="1">Cytoskeleton</location>
    </subcellularLocation>
</comment>
<evidence type="ECO:0000256" key="8">
    <source>
        <dbReference type="SAM" id="MobiDB-lite"/>
    </source>
</evidence>
<proteinExistence type="inferred from homology"/>
<gene>
    <name evidence="10" type="primary">KIF4A_2</name>
    <name evidence="10" type="ORF">SK128_017936</name>
</gene>
<dbReference type="Proteomes" id="UP001381693">
    <property type="component" value="Unassembled WGS sequence"/>
</dbReference>
<keyword evidence="6" id="KW-0206">Cytoskeleton</keyword>
<feature type="region of interest" description="Disordered" evidence="8">
    <location>
        <begin position="674"/>
        <end position="694"/>
    </location>
</feature>
<dbReference type="Pfam" id="PF00225">
    <property type="entry name" value="Kinesin"/>
    <property type="match status" value="1"/>
</dbReference>
<reference evidence="10 11" key="1">
    <citation type="submission" date="2023-11" db="EMBL/GenBank/DDBJ databases">
        <title>Halocaridina rubra genome assembly.</title>
        <authorList>
            <person name="Smith C."/>
        </authorList>
    </citation>
    <scope>NUCLEOTIDE SEQUENCE [LARGE SCALE GENOMIC DNA]</scope>
    <source>
        <strain evidence="10">EP-1</strain>
        <tissue evidence="10">Whole</tissue>
    </source>
</reference>
<sequence>MFPIPQTPENVAVSNIKVYARTRPLLQQEKEQGATSIVTLIPSDKKVIVEDKAEKSFKFENVFGEKASQEELYQSAVAPLVRKVLDGQKATVLAYGQTGSGKTYTIGTDPCSTKDDEGILRRAMSALLNGKVSEENLPPGQEDAHISISFLEVYNEVIYDLLANSRVPLKTKVEFGGAISAVGLIEKEVTNVADGLHLIEKGCRLRSVASTALNRHSSRSHALIYLIAQNGNTRGCLILVDLAGAEGVGRAQTSGQHLTEGIHINQGLLTLGRVLSSLSNPSHTYVPYRESILTRLLKESLEGSRHTAMIACLNPANCNMHETINTLRYAEQAQNVRMKPQVLSTIKKSGIKRRCEDVTATPGAWKRRVVMSGKKEHNTTVSTPGHKPSARRALPMFNNTFATPSSRMRDITNFMPTSVQKLPPPLPPISQPVCEDDSPSRFLMISDIDDPDTQPPHFSPYIERITNRLEQSMVSHLESIEDRVADRIISRLKNRKGKSSRKNPNKQMNSSTPDKDKNKSSSDSSLDDSFSSVANALLTGRDGKKAFAKLVTEVLKDIHNQTGQQTGVELITQQALKEEDSTLVIKEPIRDISNMPSSNLGDTKNVTSFASNTNIRNLCQNELDSCITEHPITSTAFNQKRHVRRSTRLSTMNSISTATFKKVSPVFGKGTSSPILFTDKESPSDIQPIPKTKRSSRLSKRLASYAEDGDVDIAPHLLSGEMSFFNDTPCVFIGASPHLKARNSLKRSDLKNTGYSGENTIIFQETNNLPTGCQNHQRKIQEIEDKLSSPLQIDRVPCRRGPVRRSTRLSAIVATQRNFEILKGSSPVTSLCRAHNRTHTVSTMKGIVVILSHGFTY</sequence>
<evidence type="ECO:0000256" key="5">
    <source>
        <dbReference type="ARBA" id="ARBA00023054"/>
    </source>
</evidence>
<dbReference type="PANTHER" id="PTHR47969:SF15">
    <property type="entry name" value="CHROMOSOME-ASSOCIATED KINESIN KIF4A-RELATED"/>
    <property type="match status" value="1"/>
</dbReference>
<evidence type="ECO:0000256" key="3">
    <source>
        <dbReference type="ARBA" id="ARBA00022741"/>
    </source>
</evidence>
<evidence type="ECO:0000313" key="11">
    <source>
        <dbReference type="Proteomes" id="UP001381693"/>
    </source>
</evidence>
<organism evidence="10 11">
    <name type="scientific">Halocaridina rubra</name>
    <name type="common">Hawaiian red shrimp</name>
    <dbReference type="NCBI Taxonomy" id="373956"/>
    <lineage>
        <taxon>Eukaryota</taxon>
        <taxon>Metazoa</taxon>
        <taxon>Ecdysozoa</taxon>
        <taxon>Arthropoda</taxon>
        <taxon>Crustacea</taxon>
        <taxon>Multicrustacea</taxon>
        <taxon>Malacostraca</taxon>
        <taxon>Eumalacostraca</taxon>
        <taxon>Eucarida</taxon>
        <taxon>Decapoda</taxon>
        <taxon>Pleocyemata</taxon>
        <taxon>Caridea</taxon>
        <taxon>Atyoidea</taxon>
        <taxon>Atyidae</taxon>
        <taxon>Halocaridina</taxon>
    </lineage>
</organism>
<dbReference type="PANTHER" id="PTHR47969">
    <property type="entry name" value="CHROMOSOME-ASSOCIATED KINESIN KIF4A-RELATED"/>
    <property type="match status" value="1"/>
</dbReference>
<dbReference type="PRINTS" id="PR00380">
    <property type="entry name" value="KINESINHEAVY"/>
</dbReference>